<sequence length="310" mass="33924">MHVAVTGAAGRLGQVLLPALAHEPTIEHILALDRAAPALPPPENGTVIEARVLDLAQLQPDDLAGVDTLVHLAFQLMGGHGGRRRHDRTWVRQQNVALSQQVFHAAVTAGVRHIVFLSSAAVYGPWPDSPQPLREDHPTRPRFPYAEDKVAVEQALLALAREHPECQVTLLRPPAIVGPNAHPLLLQIARGRLYPAGGEQPVQILWEDDAAAAIVRSITTRTAGIFNLGAEPAWSLRAMARHQRRWGIPVPLRLIRTLHPLAWRLTARAGDPGWVRGLDGPLVLDCTRAREQLGWTPQVTTAGCLERLRC</sequence>
<dbReference type="Pfam" id="PF01370">
    <property type="entry name" value="Epimerase"/>
    <property type="match status" value="1"/>
</dbReference>
<organism evidence="2 3">
    <name type="scientific">Thioalkalivibrio versutus</name>
    <dbReference type="NCBI Taxonomy" id="106634"/>
    <lineage>
        <taxon>Bacteria</taxon>
        <taxon>Pseudomonadati</taxon>
        <taxon>Pseudomonadota</taxon>
        <taxon>Gammaproteobacteria</taxon>
        <taxon>Chromatiales</taxon>
        <taxon>Ectothiorhodospiraceae</taxon>
        <taxon>Thioalkalivibrio</taxon>
    </lineage>
</organism>
<gene>
    <name evidence="2" type="ORF">TVD_01915</name>
</gene>
<evidence type="ECO:0000313" key="3">
    <source>
        <dbReference type="Proteomes" id="UP000064201"/>
    </source>
</evidence>
<dbReference type="Proteomes" id="UP000064201">
    <property type="component" value="Chromosome"/>
</dbReference>
<dbReference type="OrthoDB" id="9801056at2"/>
<name>A0A0G3FZ61_9GAMM</name>
<dbReference type="PANTHER" id="PTHR43245:SF52">
    <property type="entry name" value="NAD-DEPENDENT EPIMERASE_DEHYDRATASE"/>
    <property type="match status" value="1"/>
</dbReference>
<dbReference type="InterPro" id="IPR050177">
    <property type="entry name" value="Lipid_A_modif_metabolic_enz"/>
</dbReference>
<dbReference type="STRING" id="106634.TVD_01915"/>
<dbReference type="RefSeq" id="WP_047250672.1">
    <property type="nucleotide sequence ID" value="NZ_CP011367.1"/>
</dbReference>
<feature type="domain" description="NAD-dependent epimerase/dehydratase" evidence="1">
    <location>
        <begin position="3"/>
        <end position="229"/>
    </location>
</feature>
<reference evidence="2 3" key="1">
    <citation type="submission" date="2015-04" db="EMBL/GenBank/DDBJ databases">
        <title>Complete Sequence for the Genome of the Thioalkalivibrio versutus D301.</title>
        <authorList>
            <person name="Mu T."/>
            <person name="Zhou J."/>
            <person name="Xu X."/>
        </authorList>
    </citation>
    <scope>NUCLEOTIDE SEQUENCE [LARGE SCALE GENOMIC DNA]</scope>
    <source>
        <strain evidence="2 3">D301</strain>
    </source>
</reference>
<dbReference type="AlphaFoldDB" id="A0A0G3FZ61"/>
<evidence type="ECO:0000313" key="2">
    <source>
        <dbReference type="EMBL" id="AKJ94203.1"/>
    </source>
</evidence>
<keyword evidence="3" id="KW-1185">Reference proteome</keyword>
<dbReference type="InterPro" id="IPR036291">
    <property type="entry name" value="NAD(P)-bd_dom_sf"/>
</dbReference>
<dbReference type="PATRIC" id="fig|106634.4.peg.389"/>
<protein>
    <submittedName>
        <fullName evidence="2">NAD-dependent dehydratase</fullName>
    </submittedName>
</protein>
<dbReference type="KEGG" id="tvr:TVD_01915"/>
<dbReference type="SUPFAM" id="SSF51735">
    <property type="entry name" value="NAD(P)-binding Rossmann-fold domains"/>
    <property type="match status" value="1"/>
</dbReference>
<dbReference type="InterPro" id="IPR001509">
    <property type="entry name" value="Epimerase_deHydtase"/>
</dbReference>
<dbReference type="Gene3D" id="3.40.50.720">
    <property type="entry name" value="NAD(P)-binding Rossmann-like Domain"/>
    <property type="match status" value="1"/>
</dbReference>
<accession>A0A0G3FZ61</accession>
<evidence type="ECO:0000259" key="1">
    <source>
        <dbReference type="Pfam" id="PF01370"/>
    </source>
</evidence>
<proteinExistence type="predicted"/>
<dbReference type="EMBL" id="CP011367">
    <property type="protein sequence ID" value="AKJ94203.1"/>
    <property type="molecule type" value="Genomic_DNA"/>
</dbReference>
<dbReference type="PANTHER" id="PTHR43245">
    <property type="entry name" value="BIFUNCTIONAL POLYMYXIN RESISTANCE PROTEIN ARNA"/>
    <property type="match status" value="1"/>
</dbReference>